<keyword evidence="4" id="KW-0449">Lipoprotein</keyword>
<evidence type="ECO:0000259" key="6">
    <source>
        <dbReference type="Pfam" id="PF09864"/>
    </source>
</evidence>
<feature type="domain" description="C-type lysozyme inhibitor" evidence="6">
    <location>
        <begin position="29"/>
        <end position="101"/>
    </location>
</feature>
<dbReference type="STRING" id="195913.SAMN04488004_10161"/>
<evidence type="ECO:0000313" key="7">
    <source>
        <dbReference type="EMBL" id="SFK70174.1"/>
    </source>
</evidence>
<dbReference type="InterPro" id="IPR018660">
    <property type="entry name" value="MliC"/>
</dbReference>
<organism evidence="7 8">
    <name type="scientific">Loktanella salsilacus</name>
    <dbReference type="NCBI Taxonomy" id="195913"/>
    <lineage>
        <taxon>Bacteria</taxon>
        <taxon>Pseudomonadati</taxon>
        <taxon>Pseudomonadota</taxon>
        <taxon>Alphaproteobacteria</taxon>
        <taxon>Rhodobacterales</taxon>
        <taxon>Roseobacteraceae</taxon>
        <taxon>Loktanella</taxon>
    </lineage>
</organism>
<keyword evidence="8" id="KW-1185">Reference proteome</keyword>
<evidence type="ECO:0000256" key="4">
    <source>
        <dbReference type="ARBA" id="ARBA00023288"/>
    </source>
</evidence>
<evidence type="ECO:0000256" key="3">
    <source>
        <dbReference type="ARBA" id="ARBA00023139"/>
    </source>
</evidence>
<dbReference type="OrthoDB" id="7926518at2"/>
<dbReference type="AlphaFoldDB" id="A0A1I4BMW3"/>
<evidence type="ECO:0000256" key="5">
    <source>
        <dbReference type="SAM" id="SignalP"/>
    </source>
</evidence>
<protein>
    <submittedName>
        <fullName evidence="7">Membrane-bound inhibitor of C-type lysozyme</fullName>
    </submittedName>
</protein>
<reference evidence="7 8" key="1">
    <citation type="submission" date="2016-10" db="EMBL/GenBank/DDBJ databases">
        <authorList>
            <person name="de Groot N.N."/>
        </authorList>
    </citation>
    <scope>NUCLEOTIDE SEQUENCE [LARGE SCALE GENOMIC DNA]</scope>
    <source>
        <strain evidence="7 8">DSM 16199</strain>
    </source>
</reference>
<dbReference type="InterPro" id="IPR036328">
    <property type="entry name" value="MliC_sf"/>
</dbReference>
<sequence>MKIVYLAAAALCVSAGQGAQAAVTSTPRYICERGVEIPAVYINTEDDRAPGIAVIYVEGRMINLQATAEAASGVRYRFPNDGSGYVWWTHQGTAQLKWYDAELGEEITLYAACVES</sequence>
<evidence type="ECO:0000256" key="2">
    <source>
        <dbReference type="ARBA" id="ARBA00023136"/>
    </source>
</evidence>
<dbReference type="EMBL" id="FOTF01000001">
    <property type="protein sequence ID" value="SFK70174.1"/>
    <property type="molecule type" value="Genomic_DNA"/>
</dbReference>
<dbReference type="SUPFAM" id="SSF141488">
    <property type="entry name" value="YdhA-like"/>
    <property type="match status" value="1"/>
</dbReference>
<keyword evidence="2" id="KW-0472">Membrane</keyword>
<feature type="chain" id="PRO_5011750693" evidence="5">
    <location>
        <begin position="22"/>
        <end position="116"/>
    </location>
</feature>
<evidence type="ECO:0000313" key="8">
    <source>
        <dbReference type="Proteomes" id="UP000199550"/>
    </source>
</evidence>
<accession>A0A1I4BMW3</accession>
<dbReference type="Gene3D" id="2.40.128.200">
    <property type="match status" value="1"/>
</dbReference>
<dbReference type="Proteomes" id="UP000199550">
    <property type="component" value="Unassembled WGS sequence"/>
</dbReference>
<keyword evidence="1 5" id="KW-0732">Signal</keyword>
<gene>
    <name evidence="7" type="ORF">SAMN04488004_10161</name>
</gene>
<name>A0A1I4BMW3_9RHOB</name>
<feature type="signal peptide" evidence="5">
    <location>
        <begin position="1"/>
        <end position="21"/>
    </location>
</feature>
<keyword evidence="3" id="KW-0564">Palmitate</keyword>
<evidence type="ECO:0000256" key="1">
    <source>
        <dbReference type="ARBA" id="ARBA00022729"/>
    </source>
</evidence>
<dbReference type="Pfam" id="PF09864">
    <property type="entry name" value="MliC"/>
    <property type="match status" value="1"/>
</dbReference>
<proteinExistence type="predicted"/>